<proteinExistence type="predicted"/>
<dbReference type="STRING" id="1464123.SAMN05444126_13523"/>
<dbReference type="EMBL" id="FOGV01000035">
    <property type="protein sequence ID" value="SES33287.1"/>
    <property type="molecule type" value="Genomic_DNA"/>
</dbReference>
<dbReference type="AlphaFoldDB" id="A0A1H9WHX8"/>
<dbReference type="RefSeq" id="WP_093074826.1">
    <property type="nucleotide sequence ID" value="NZ_BJVE01000042.1"/>
</dbReference>
<accession>A0A1H9WHX8</accession>
<evidence type="ECO:0000313" key="1">
    <source>
        <dbReference type="EMBL" id="SES33287.1"/>
    </source>
</evidence>
<dbReference type="Proteomes" id="UP000199318">
    <property type="component" value="Unassembled WGS sequence"/>
</dbReference>
<comment type="caution">
    <text evidence="1">The sequence shown here is derived from an EMBL/GenBank/DDBJ whole genome shotgun (WGS) entry which is preliminary data.</text>
</comment>
<sequence length="60" mass="7453">MAFRQPRWIYWKEIFRTKFQANCQKTKIEDNWIGGYEIGPSVEIRKLKSDKYIIRYTYDE</sequence>
<dbReference type="OrthoDB" id="2376918at2"/>
<reference evidence="2" key="1">
    <citation type="submission" date="2016-10" db="EMBL/GenBank/DDBJ databases">
        <authorList>
            <person name="de Groot N.N."/>
        </authorList>
    </citation>
    <scope>NUCLEOTIDE SEQUENCE [LARGE SCALE GENOMIC DNA]</scope>
    <source>
        <strain evidence="2">10nlg</strain>
    </source>
</reference>
<evidence type="ECO:0000313" key="2">
    <source>
        <dbReference type="Proteomes" id="UP000199318"/>
    </source>
</evidence>
<keyword evidence="2" id="KW-1185">Reference proteome</keyword>
<protein>
    <submittedName>
        <fullName evidence="1">Uncharacterized protein</fullName>
    </submittedName>
</protein>
<name>A0A1H9WHX8_9BACI</name>
<organism evidence="1 2">
    <name type="scientific">Salisediminibacterium halotolerans</name>
    <dbReference type="NCBI Taxonomy" id="517425"/>
    <lineage>
        <taxon>Bacteria</taxon>
        <taxon>Bacillati</taxon>
        <taxon>Bacillota</taxon>
        <taxon>Bacilli</taxon>
        <taxon>Bacillales</taxon>
        <taxon>Bacillaceae</taxon>
        <taxon>Salisediminibacterium</taxon>
    </lineage>
</organism>
<gene>
    <name evidence="1" type="ORF">SAMN05444126_13523</name>
</gene>